<sequence>MRHSWAGRLAAQEGGQLGHIRDIIPAEHKEEKMIKLGPAVALVWGRVWSRGPGPADRKQGAERPQRGAPGGHGSSPQIKEQPAEAS</sequence>
<feature type="region of interest" description="Disordered" evidence="1">
    <location>
        <begin position="48"/>
        <end position="86"/>
    </location>
</feature>
<protein>
    <submittedName>
        <fullName evidence="2">Uncharacterized protein</fullName>
    </submittedName>
</protein>
<keyword evidence="3" id="KW-1185">Reference proteome</keyword>
<dbReference type="AlphaFoldDB" id="A0A9Q1EF73"/>
<reference evidence="2" key="1">
    <citation type="journal article" date="2023" name="Science">
        <title>Genome structures resolve the early diversification of teleost fishes.</title>
        <authorList>
            <person name="Parey E."/>
            <person name="Louis A."/>
            <person name="Montfort J."/>
            <person name="Bouchez O."/>
            <person name="Roques C."/>
            <person name="Iampietro C."/>
            <person name="Lluch J."/>
            <person name="Castinel A."/>
            <person name="Donnadieu C."/>
            <person name="Desvignes T."/>
            <person name="Floi Bucao C."/>
            <person name="Jouanno E."/>
            <person name="Wen M."/>
            <person name="Mejri S."/>
            <person name="Dirks R."/>
            <person name="Jansen H."/>
            <person name="Henkel C."/>
            <person name="Chen W.J."/>
            <person name="Zahm M."/>
            <person name="Cabau C."/>
            <person name="Klopp C."/>
            <person name="Thompson A.W."/>
            <person name="Robinson-Rechavi M."/>
            <person name="Braasch I."/>
            <person name="Lecointre G."/>
            <person name="Bobe J."/>
            <person name="Postlethwait J.H."/>
            <person name="Berthelot C."/>
            <person name="Roest Crollius H."/>
            <person name="Guiguen Y."/>
        </authorList>
    </citation>
    <scope>NUCLEOTIDE SEQUENCE</scope>
    <source>
        <strain evidence="2">WJC10195</strain>
    </source>
</reference>
<evidence type="ECO:0000256" key="1">
    <source>
        <dbReference type="SAM" id="MobiDB-lite"/>
    </source>
</evidence>
<dbReference type="Proteomes" id="UP001152622">
    <property type="component" value="Chromosome 18"/>
</dbReference>
<evidence type="ECO:0000313" key="2">
    <source>
        <dbReference type="EMBL" id="KAJ8337660.1"/>
    </source>
</evidence>
<comment type="caution">
    <text evidence="2">The sequence shown here is derived from an EMBL/GenBank/DDBJ whole genome shotgun (WGS) entry which is preliminary data.</text>
</comment>
<gene>
    <name evidence="2" type="ORF">SKAU_G00366260</name>
</gene>
<accession>A0A9Q1EF73</accession>
<dbReference type="EMBL" id="JAINUF010000018">
    <property type="protein sequence ID" value="KAJ8337660.1"/>
    <property type="molecule type" value="Genomic_DNA"/>
</dbReference>
<name>A0A9Q1EF73_SYNKA</name>
<proteinExistence type="predicted"/>
<feature type="compositionally biased region" description="Basic and acidic residues" evidence="1">
    <location>
        <begin position="55"/>
        <end position="65"/>
    </location>
</feature>
<organism evidence="2 3">
    <name type="scientific">Synaphobranchus kaupii</name>
    <name type="common">Kaup's arrowtooth eel</name>
    <dbReference type="NCBI Taxonomy" id="118154"/>
    <lineage>
        <taxon>Eukaryota</taxon>
        <taxon>Metazoa</taxon>
        <taxon>Chordata</taxon>
        <taxon>Craniata</taxon>
        <taxon>Vertebrata</taxon>
        <taxon>Euteleostomi</taxon>
        <taxon>Actinopterygii</taxon>
        <taxon>Neopterygii</taxon>
        <taxon>Teleostei</taxon>
        <taxon>Anguilliformes</taxon>
        <taxon>Synaphobranchidae</taxon>
        <taxon>Synaphobranchus</taxon>
    </lineage>
</organism>
<evidence type="ECO:0000313" key="3">
    <source>
        <dbReference type="Proteomes" id="UP001152622"/>
    </source>
</evidence>